<dbReference type="OrthoDB" id="5334770at2759"/>
<keyword evidence="3" id="KW-1185">Reference proteome</keyword>
<reference evidence="3" key="2">
    <citation type="submission" date="2013-04" db="EMBL/GenBank/DDBJ databases">
        <title>Genomic mechanisms accounting for the adaptation to parasitism in nematode-trapping fungi.</title>
        <authorList>
            <person name="Ahren D.G."/>
        </authorList>
    </citation>
    <scope>NUCLEOTIDE SEQUENCE [LARGE SCALE GENOMIC DNA]</scope>
    <source>
        <strain evidence="3">CBS 200.50</strain>
    </source>
</reference>
<dbReference type="AlphaFoldDB" id="S8BSJ4"/>
<gene>
    <name evidence="2" type="ORF">H072_3630</name>
</gene>
<comment type="caution">
    <text evidence="2">The sequence shown here is derived from an EMBL/GenBank/DDBJ whole genome shotgun (WGS) entry which is preliminary data.</text>
</comment>
<dbReference type="EMBL" id="AQGS01000114">
    <property type="protein sequence ID" value="EPS42433.1"/>
    <property type="molecule type" value="Genomic_DNA"/>
</dbReference>
<dbReference type="InterPro" id="IPR027796">
    <property type="entry name" value="OTT_1508_deam-like"/>
</dbReference>
<reference evidence="2 3" key="1">
    <citation type="journal article" date="2013" name="PLoS Genet.">
        <title>Genomic mechanisms accounting for the adaptation to parasitism in nematode-trapping fungi.</title>
        <authorList>
            <person name="Meerupati T."/>
            <person name="Andersson K.M."/>
            <person name="Friman E."/>
            <person name="Kumar D."/>
            <person name="Tunlid A."/>
            <person name="Ahren D."/>
        </authorList>
    </citation>
    <scope>NUCLEOTIDE SEQUENCE [LARGE SCALE GENOMIC DNA]</scope>
    <source>
        <strain evidence="2 3">CBS 200.50</strain>
    </source>
</reference>
<proteinExistence type="predicted"/>
<feature type="compositionally biased region" description="Acidic residues" evidence="1">
    <location>
        <begin position="338"/>
        <end position="354"/>
    </location>
</feature>
<organism evidence="2 3">
    <name type="scientific">Dactylellina haptotyla (strain CBS 200.50)</name>
    <name type="common">Nematode-trapping fungus</name>
    <name type="synonym">Monacrosporium haptotylum</name>
    <dbReference type="NCBI Taxonomy" id="1284197"/>
    <lineage>
        <taxon>Eukaryota</taxon>
        <taxon>Fungi</taxon>
        <taxon>Dikarya</taxon>
        <taxon>Ascomycota</taxon>
        <taxon>Pezizomycotina</taxon>
        <taxon>Orbiliomycetes</taxon>
        <taxon>Orbiliales</taxon>
        <taxon>Orbiliaceae</taxon>
        <taxon>Dactylellina</taxon>
    </lineage>
</organism>
<evidence type="ECO:0000256" key="1">
    <source>
        <dbReference type="SAM" id="MobiDB-lite"/>
    </source>
</evidence>
<feature type="region of interest" description="Disordered" evidence="1">
    <location>
        <begin position="221"/>
        <end position="264"/>
    </location>
</feature>
<evidence type="ECO:0000313" key="2">
    <source>
        <dbReference type="EMBL" id="EPS42433.1"/>
    </source>
</evidence>
<dbReference type="HOGENOM" id="CLU_454930_0_0_1"/>
<evidence type="ECO:0000313" key="3">
    <source>
        <dbReference type="Proteomes" id="UP000015100"/>
    </source>
</evidence>
<dbReference type="Proteomes" id="UP000015100">
    <property type="component" value="Unassembled WGS sequence"/>
</dbReference>
<feature type="compositionally biased region" description="Basic and acidic residues" evidence="1">
    <location>
        <begin position="252"/>
        <end position="261"/>
    </location>
</feature>
<sequence>MFHEKTTTDDKEEVQKELVKVQISYSILKIATRYRALDKALRRIRDLELSEFSFEILAKLAEIQKYQVPPPNPEESYLFDEVIAEKLRDNYLKSTEPAPHVTRYFQETSVLPANFSTIDELAVWNTLFIWYFQQIGETVRTLEKARRVKNEVVFAEGVPKLYNNLYTLEAITHSLIAFRQWAAFVEALADKLESQDSVSEPQGSRRPQIISDFRSLQLTEPETELPGLQSPIEQQSPETQEAEAEDPGLHIGDQRDADKAKVKQKSVFKRTWRLVANTFKKSSRRRPGLPGVPKSGNIEGTIDVGNSEAHGIYTAAEHAEHAEHQLRAASNSQQAEKGEDDTDDESDLEFDISDDSDKKTKPQNAVFVKAYQVVDHLSVISAVLNSPVISREILRRGFSLEVIPHRVAAPTRYQAECLDETLNQYLKPKTFETDEENLTIRKEKFYTAIKRLIPDEGRRERFFSLREKNPVVQAAQHAELLMLQYLVQNASVKTTHGYLGLSKPPCFACECVLLHHGDQFRVRQGHGHVYVSEIPDVLREGKLATFDIIKEAAKFVTSGIFTSEFRRSSGDSTFSPHRTGSRKVKKEKGSVEYSLLSAFE</sequence>
<dbReference type="Pfam" id="PF14441">
    <property type="entry name" value="OTT_1508_deam"/>
    <property type="match status" value="1"/>
</dbReference>
<feature type="region of interest" description="Disordered" evidence="1">
    <location>
        <begin position="282"/>
        <end position="303"/>
    </location>
</feature>
<feature type="region of interest" description="Disordered" evidence="1">
    <location>
        <begin position="319"/>
        <end position="359"/>
    </location>
</feature>
<protein>
    <submittedName>
        <fullName evidence="2">Uncharacterized protein</fullName>
    </submittedName>
</protein>
<dbReference type="OMA" id="KEYITTH"/>
<name>S8BSJ4_DACHA</name>
<accession>S8BSJ4</accession>